<feature type="transmembrane region" description="Helical" evidence="13">
    <location>
        <begin position="60"/>
        <end position="86"/>
    </location>
</feature>
<keyword evidence="11 12" id="KW-0807">Transducer</keyword>
<dbReference type="GO" id="GO:0004984">
    <property type="term" value="F:olfactory receptor activity"/>
    <property type="evidence" value="ECO:0000318"/>
    <property type="project" value="GO_Central"/>
</dbReference>
<dbReference type="InterPro" id="IPR000276">
    <property type="entry name" value="GPCR_Rhodpsn"/>
</dbReference>
<dbReference type="OMA" id="RRTWDSQ"/>
<comment type="similarity">
    <text evidence="2 12">Belongs to the G-protein coupled receptor 1 family.</text>
</comment>
<reference evidence="15" key="2">
    <citation type="submission" date="2025-08" db="UniProtKB">
        <authorList>
            <consortium name="Ensembl"/>
        </authorList>
    </citation>
    <scope>IDENTIFICATION</scope>
</reference>
<dbReference type="Pfam" id="PF13853">
    <property type="entry name" value="7tm_4"/>
    <property type="match status" value="1"/>
</dbReference>
<dbReference type="PROSITE" id="PS50262">
    <property type="entry name" value="G_PROTEIN_RECEP_F1_2"/>
    <property type="match status" value="1"/>
</dbReference>
<protein>
    <recommendedName>
        <fullName evidence="13">Olfactory receptor</fullName>
    </recommendedName>
</protein>
<dbReference type="Proteomes" id="UP000002280">
    <property type="component" value="Chromosome 2"/>
</dbReference>
<feature type="transmembrane region" description="Helical" evidence="13">
    <location>
        <begin position="140"/>
        <end position="158"/>
    </location>
</feature>
<keyword evidence="8 12" id="KW-0297">G-protein coupled receptor</keyword>
<evidence type="ECO:0000256" key="4">
    <source>
        <dbReference type="ARBA" id="ARBA00022606"/>
    </source>
</evidence>
<dbReference type="InterPro" id="IPR017452">
    <property type="entry name" value="GPCR_Rhodpsn_7TM"/>
</dbReference>
<organism evidence="15 16">
    <name type="scientific">Monodelphis domestica</name>
    <name type="common">Gray short-tailed opossum</name>
    <dbReference type="NCBI Taxonomy" id="13616"/>
    <lineage>
        <taxon>Eukaryota</taxon>
        <taxon>Metazoa</taxon>
        <taxon>Chordata</taxon>
        <taxon>Craniata</taxon>
        <taxon>Vertebrata</taxon>
        <taxon>Euteleostomi</taxon>
        <taxon>Mammalia</taxon>
        <taxon>Metatheria</taxon>
        <taxon>Didelphimorphia</taxon>
        <taxon>Didelphidae</taxon>
        <taxon>Monodelphis</taxon>
    </lineage>
</organism>
<reference evidence="15 16" key="1">
    <citation type="journal article" date="2007" name="Nature">
        <title>Genome of the marsupial Monodelphis domestica reveals innovation in non-coding sequences.</title>
        <authorList>
            <person name="Mikkelsen T.S."/>
            <person name="Wakefield M.J."/>
            <person name="Aken B."/>
            <person name="Amemiya C.T."/>
            <person name="Chang J.L."/>
            <person name="Duke S."/>
            <person name="Garber M."/>
            <person name="Gentles A.J."/>
            <person name="Goodstadt L."/>
            <person name="Heger A."/>
            <person name="Jurka J."/>
            <person name="Kamal M."/>
            <person name="Mauceli E."/>
            <person name="Searle S.M."/>
            <person name="Sharpe T."/>
            <person name="Baker M.L."/>
            <person name="Batzer M.A."/>
            <person name="Benos P.V."/>
            <person name="Belov K."/>
            <person name="Clamp M."/>
            <person name="Cook A."/>
            <person name="Cuff J."/>
            <person name="Das R."/>
            <person name="Davidow L."/>
            <person name="Deakin J.E."/>
            <person name="Fazzari M.J."/>
            <person name="Glass J.L."/>
            <person name="Grabherr M."/>
            <person name="Greally J.M."/>
            <person name="Gu W."/>
            <person name="Hore T.A."/>
            <person name="Huttley G.A."/>
            <person name="Kleber M."/>
            <person name="Jirtle R.L."/>
            <person name="Koina E."/>
            <person name="Lee J.T."/>
            <person name="Mahony S."/>
            <person name="Marra M.A."/>
            <person name="Miller R.D."/>
            <person name="Nicholls R.D."/>
            <person name="Oda M."/>
            <person name="Papenfuss A.T."/>
            <person name="Parra Z.E."/>
            <person name="Pollock D.D."/>
            <person name="Ray D.A."/>
            <person name="Schein J.E."/>
            <person name="Speed T.P."/>
            <person name="Thompson K."/>
            <person name="VandeBerg J.L."/>
            <person name="Wade C.M."/>
            <person name="Walker J.A."/>
            <person name="Waters P.D."/>
            <person name="Webber C."/>
            <person name="Weidman J.R."/>
            <person name="Xie X."/>
            <person name="Zody M.C."/>
            <person name="Baldwin J."/>
            <person name="Abdouelleil A."/>
            <person name="Abdulkadir J."/>
            <person name="Abebe A."/>
            <person name="Abera B."/>
            <person name="Abreu J."/>
            <person name="Acer S.C."/>
            <person name="Aftuck L."/>
            <person name="Alexander A."/>
            <person name="An P."/>
            <person name="Anderson E."/>
            <person name="Anderson S."/>
            <person name="Arachi H."/>
            <person name="Azer M."/>
            <person name="Bachantsang P."/>
            <person name="Barry A."/>
            <person name="Bayul T."/>
            <person name="Berlin A."/>
            <person name="Bessette D."/>
            <person name="Bloom T."/>
            <person name="Bloom T."/>
            <person name="Boguslavskiy L."/>
            <person name="Bonnet C."/>
            <person name="Boukhgalter B."/>
            <person name="Bourzgui I."/>
            <person name="Brown A."/>
            <person name="Cahill P."/>
            <person name="Channer S."/>
            <person name="Cheshatsang Y."/>
            <person name="Chuda L."/>
            <person name="Citroen M."/>
            <person name="Collymore A."/>
            <person name="Cooke P."/>
            <person name="Costello M."/>
            <person name="D'Aco K."/>
            <person name="Daza R."/>
            <person name="De Haan G."/>
            <person name="DeGray S."/>
            <person name="DeMaso C."/>
            <person name="Dhargay N."/>
            <person name="Dooley K."/>
            <person name="Dooley E."/>
            <person name="Doricent M."/>
            <person name="Dorje P."/>
            <person name="Dorjee K."/>
            <person name="Dupes A."/>
            <person name="Elong R."/>
            <person name="Falk J."/>
            <person name="Farina A."/>
            <person name="Faro S."/>
            <person name="Ferguson D."/>
            <person name="Fisher S."/>
            <person name="Foley C.D."/>
            <person name="Franke A."/>
            <person name="Friedrich D."/>
            <person name="Gadbois L."/>
            <person name="Gearin G."/>
            <person name="Gearin C.R."/>
            <person name="Giannoukos G."/>
            <person name="Goode T."/>
            <person name="Graham J."/>
            <person name="Grandbois E."/>
            <person name="Grewal S."/>
            <person name="Gyaltsen K."/>
            <person name="Hafez N."/>
            <person name="Hagos B."/>
            <person name="Hall J."/>
            <person name="Henson C."/>
            <person name="Hollinger A."/>
            <person name="Honan T."/>
            <person name="Huard M.D."/>
            <person name="Hughes L."/>
            <person name="Hurhula B."/>
            <person name="Husby M.E."/>
            <person name="Kamat A."/>
            <person name="Kanga B."/>
            <person name="Kashin S."/>
            <person name="Khazanovich D."/>
            <person name="Kisner P."/>
            <person name="Lance K."/>
            <person name="Lara M."/>
            <person name="Lee W."/>
            <person name="Lennon N."/>
            <person name="Letendre F."/>
            <person name="LeVine R."/>
            <person name="Lipovsky A."/>
            <person name="Liu X."/>
            <person name="Liu J."/>
            <person name="Liu S."/>
            <person name="Lokyitsang T."/>
            <person name="Lokyitsang Y."/>
            <person name="Lubonja R."/>
            <person name="Lui A."/>
            <person name="MacDonald P."/>
            <person name="Magnisalis V."/>
            <person name="Maru K."/>
            <person name="Matthews C."/>
            <person name="McCusker W."/>
            <person name="McDonough S."/>
            <person name="Mehta T."/>
            <person name="Meldrim J."/>
            <person name="Meneus L."/>
            <person name="Mihai O."/>
            <person name="Mihalev A."/>
            <person name="Mihova T."/>
            <person name="Mittelman R."/>
            <person name="Mlenga V."/>
            <person name="Montmayeur A."/>
            <person name="Mulrain L."/>
            <person name="Navidi A."/>
            <person name="Naylor J."/>
            <person name="Negash T."/>
            <person name="Nguyen T."/>
            <person name="Nguyen N."/>
            <person name="Nicol R."/>
            <person name="Norbu C."/>
            <person name="Norbu N."/>
            <person name="Novod N."/>
            <person name="O'Neill B."/>
            <person name="Osman S."/>
            <person name="Markiewicz E."/>
            <person name="Oyono O.L."/>
            <person name="Patti C."/>
            <person name="Phunkhang P."/>
            <person name="Pierre F."/>
            <person name="Priest M."/>
            <person name="Raghuraman S."/>
            <person name="Rege F."/>
            <person name="Reyes R."/>
            <person name="Rise C."/>
            <person name="Rogov P."/>
            <person name="Ross K."/>
            <person name="Ryan E."/>
            <person name="Settipalli S."/>
            <person name="Shea T."/>
            <person name="Sherpa N."/>
            <person name="Shi L."/>
            <person name="Shih D."/>
            <person name="Sparrow T."/>
            <person name="Spaulding J."/>
            <person name="Stalker J."/>
            <person name="Stange-Thomann N."/>
            <person name="Stavropoulos S."/>
            <person name="Stone C."/>
            <person name="Strader C."/>
            <person name="Tesfaye S."/>
            <person name="Thomson T."/>
            <person name="Thoulutsang Y."/>
            <person name="Thoulutsang D."/>
            <person name="Topham K."/>
            <person name="Topping I."/>
            <person name="Tsamla T."/>
            <person name="Vassiliev H."/>
            <person name="Vo A."/>
            <person name="Wangchuk T."/>
            <person name="Wangdi T."/>
            <person name="Weiand M."/>
            <person name="Wilkinson J."/>
            <person name="Wilson A."/>
            <person name="Yadav S."/>
            <person name="Young G."/>
            <person name="Yu Q."/>
            <person name="Zembek L."/>
            <person name="Zhong D."/>
            <person name="Zimmer A."/>
            <person name="Zwirko Z."/>
            <person name="Jaffe D.B."/>
            <person name="Alvarez P."/>
            <person name="Brockman W."/>
            <person name="Butler J."/>
            <person name="Chin C."/>
            <person name="Gnerre S."/>
            <person name="MacCallum I."/>
            <person name="Graves J.A."/>
            <person name="Ponting C.P."/>
            <person name="Breen M."/>
            <person name="Samollow P.B."/>
            <person name="Lander E.S."/>
            <person name="Lindblad-Toh K."/>
        </authorList>
    </citation>
    <scope>NUCLEOTIDE SEQUENCE [LARGE SCALE GENOMIC DNA]</scope>
</reference>
<evidence type="ECO:0000256" key="13">
    <source>
        <dbReference type="RuleBase" id="RU363047"/>
    </source>
</evidence>
<dbReference type="SUPFAM" id="SSF81321">
    <property type="entry name" value="Family A G protein-coupled receptor-like"/>
    <property type="match status" value="1"/>
</dbReference>
<dbReference type="Gene3D" id="1.20.1070.10">
    <property type="entry name" value="Rhodopsin 7-helix transmembrane proteins"/>
    <property type="match status" value="1"/>
</dbReference>
<dbReference type="GO" id="GO:0005886">
    <property type="term" value="C:plasma membrane"/>
    <property type="evidence" value="ECO:0000318"/>
    <property type="project" value="GO_Central"/>
</dbReference>
<sequence length="317" mass="35972">LDPEIYLAVRYFILIGFSDQPQLENILFWIILIFYCLTIVGNMTIILISCLEPRLHTPMYFFLSNLSLLELCFTTSCIPQMLVNLWGPEKTISYIGCAIQLYVFLWLGATECILLVIMAVDRSVAICRPLHYVSIMHPHLCLQLVILAWGSGLIQSMIQVPSTLHLPFCLHHRVDDFVCEVPAMIRLSCGDTAYNEIQLSISSIILLVVPLVFILISYGAITKAILKVKSTAGQRKAFGICGSHLLVVSLFYCTVTAVYLQPKGQYSHKQGKVFTLFYTVVTPTMNPLIYTLRNKEVKVALKRLGERNWVSWENCRK</sequence>
<keyword evidence="6 13" id="KW-0552">Olfaction</keyword>
<dbReference type="Bgee" id="ENSMODG00000016142">
    <property type="expression patterns" value="Expressed in skeleton of lower jaw and 1 other cell type or tissue"/>
</dbReference>
<evidence type="ECO:0000313" key="15">
    <source>
        <dbReference type="Ensembl" id="ENSMODP00000020162.3"/>
    </source>
</evidence>
<feature type="transmembrane region" description="Helical" evidence="13">
    <location>
        <begin position="92"/>
        <end position="120"/>
    </location>
</feature>
<evidence type="ECO:0000256" key="12">
    <source>
        <dbReference type="RuleBase" id="RU000688"/>
    </source>
</evidence>
<keyword evidence="5 12" id="KW-0812">Transmembrane</keyword>
<dbReference type="GeneTree" id="ENSGT01150000286913"/>
<keyword evidence="16" id="KW-1185">Reference proteome</keyword>
<evidence type="ECO:0000256" key="11">
    <source>
        <dbReference type="ARBA" id="ARBA00023224"/>
    </source>
</evidence>
<comment type="subcellular location">
    <subcellularLocation>
        <location evidence="1 13">Cell membrane</location>
        <topology evidence="1 13">Multi-pass membrane protein</topology>
    </subcellularLocation>
</comment>
<feature type="transmembrane region" description="Helical" evidence="13">
    <location>
        <begin position="238"/>
        <end position="261"/>
    </location>
</feature>
<name>F7D7G3_MONDO</name>
<evidence type="ECO:0000256" key="3">
    <source>
        <dbReference type="ARBA" id="ARBA00022475"/>
    </source>
</evidence>
<keyword evidence="7 13" id="KW-1133">Transmembrane helix</keyword>
<dbReference type="FunFam" id="1.20.1070.10:FF:000005">
    <property type="entry name" value="Olfactory receptor"/>
    <property type="match status" value="1"/>
</dbReference>
<dbReference type="CDD" id="cd15947">
    <property type="entry name" value="7tmA_OR2B-like"/>
    <property type="match status" value="1"/>
</dbReference>
<dbReference type="PROSITE" id="PS00237">
    <property type="entry name" value="G_PROTEIN_RECEP_F1_1"/>
    <property type="match status" value="1"/>
</dbReference>
<evidence type="ECO:0000256" key="9">
    <source>
        <dbReference type="ARBA" id="ARBA00023136"/>
    </source>
</evidence>
<dbReference type="AlphaFoldDB" id="F7D7G3"/>
<dbReference type="PRINTS" id="PR00245">
    <property type="entry name" value="OLFACTORYR"/>
</dbReference>
<dbReference type="GO" id="GO:0050911">
    <property type="term" value="P:detection of chemical stimulus involved in sensory perception of smell"/>
    <property type="evidence" value="ECO:0000318"/>
    <property type="project" value="GO_Central"/>
</dbReference>
<dbReference type="HOGENOM" id="CLU_012526_1_2_1"/>
<proteinExistence type="inferred from homology"/>
<dbReference type="eggNOG" id="ENOG502TAH4">
    <property type="taxonomic scope" value="Eukaryota"/>
</dbReference>
<feature type="transmembrane region" description="Helical" evidence="13">
    <location>
        <begin position="26"/>
        <end position="48"/>
    </location>
</feature>
<dbReference type="PRINTS" id="PR00237">
    <property type="entry name" value="GPCRRHODOPSN"/>
</dbReference>
<feature type="transmembrane region" description="Helical" evidence="13">
    <location>
        <begin position="204"/>
        <end position="226"/>
    </location>
</feature>
<evidence type="ECO:0000256" key="1">
    <source>
        <dbReference type="ARBA" id="ARBA00004651"/>
    </source>
</evidence>
<dbReference type="FunFam" id="1.10.1220.70:FF:000001">
    <property type="entry name" value="Olfactory receptor"/>
    <property type="match status" value="1"/>
</dbReference>
<accession>F7D7G3</accession>
<evidence type="ECO:0000259" key="14">
    <source>
        <dbReference type="PROSITE" id="PS50262"/>
    </source>
</evidence>
<dbReference type="GO" id="GO:0004930">
    <property type="term" value="F:G protein-coupled receptor activity"/>
    <property type="evidence" value="ECO:0007669"/>
    <property type="project" value="UniProtKB-KW"/>
</dbReference>
<reference evidence="15" key="3">
    <citation type="submission" date="2025-09" db="UniProtKB">
        <authorList>
            <consortium name="Ensembl"/>
        </authorList>
    </citation>
    <scope>IDENTIFICATION</scope>
</reference>
<keyword evidence="9 13" id="KW-0472">Membrane</keyword>
<dbReference type="STRING" id="13616.ENSMODP00000020162"/>
<evidence type="ECO:0000313" key="16">
    <source>
        <dbReference type="Proteomes" id="UP000002280"/>
    </source>
</evidence>
<evidence type="ECO:0000256" key="5">
    <source>
        <dbReference type="ARBA" id="ARBA00022692"/>
    </source>
</evidence>
<evidence type="ECO:0000256" key="8">
    <source>
        <dbReference type="ARBA" id="ARBA00023040"/>
    </source>
</evidence>
<dbReference type="InParanoid" id="F7D7G3"/>
<evidence type="ECO:0000256" key="6">
    <source>
        <dbReference type="ARBA" id="ARBA00022725"/>
    </source>
</evidence>
<keyword evidence="10 12" id="KW-0675">Receptor</keyword>
<dbReference type="Ensembl" id="ENSMODT00000020519.3">
    <property type="protein sequence ID" value="ENSMODP00000020162.3"/>
    <property type="gene ID" value="ENSMODG00000016142.3"/>
</dbReference>
<keyword evidence="3 13" id="KW-1003">Cell membrane</keyword>
<evidence type="ECO:0000256" key="2">
    <source>
        <dbReference type="ARBA" id="ARBA00010663"/>
    </source>
</evidence>
<feature type="transmembrane region" description="Helical" evidence="13">
    <location>
        <begin position="273"/>
        <end position="292"/>
    </location>
</feature>
<dbReference type="InterPro" id="IPR000725">
    <property type="entry name" value="Olfact_rcpt"/>
</dbReference>
<feature type="domain" description="G-protein coupled receptors family 1 profile" evidence="14">
    <location>
        <begin position="41"/>
        <end position="290"/>
    </location>
</feature>
<dbReference type="PANTHER" id="PTHR26453">
    <property type="entry name" value="OLFACTORY RECEPTOR"/>
    <property type="match status" value="1"/>
</dbReference>
<evidence type="ECO:0000256" key="10">
    <source>
        <dbReference type="ARBA" id="ARBA00023170"/>
    </source>
</evidence>
<keyword evidence="4 13" id="KW-0716">Sensory transduction</keyword>
<evidence type="ECO:0000256" key="7">
    <source>
        <dbReference type="ARBA" id="ARBA00022989"/>
    </source>
</evidence>